<sequence length="186" mass="19598">MPESARHFRVGEGGELLGVPTNMKREMAAAGEAIATAVVLLVIPPTSMISVPMLTLVLSKSGSSMTVVVMMVSGALLRSLIVCPDFQCLALQLLFQVTDYGILMFTIDKPGQVHESYDHGFGPFHRMCKSSAGVLVSASAMFTQASLLSAAAMIRGASTEFIMASIIVAISRVFPLPAAAEFATTA</sequence>
<dbReference type="AlphaFoldDB" id="A0A811LD83"/>
<evidence type="ECO:0000256" key="1">
    <source>
        <dbReference type="SAM" id="Phobius"/>
    </source>
</evidence>
<dbReference type="EMBL" id="CAJFDH010000005">
    <property type="protein sequence ID" value="CAD5225530.1"/>
    <property type="molecule type" value="Genomic_DNA"/>
</dbReference>
<keyword evidence="1" id="KW-0812">Transmembrane</keyword>
<dbReference type="Proteomes" id="UP000614601">
    <property type="component" value="Unassembled WGS sequence"/>
</dbReference>
<keyword evidence="1" id="KW-0472">Membrane</keyword>
<feature type="transmembrane region" description="Helical" evidence="1">
    <location>
        <begin position="33"/>
        <end position="58"/>
    </location>
</feature>
<organism evidence="2 3">
    <name type="scientific">Bursaphelenchus okinawaensis</name>
    <dbReference type="NCBI Taxonomy" id="465554"/>
    <lineage>
        <taxon>Eukaryota</taxon>
        <taxon>Metazoa</taxon>
        <taxon>Ecdysozoa</taxon>
        <taxon>Nematoda</taxon>
        <taxon>Chromadorea</taxon>
        <taxon>Rhabditida</taxon>
        <taxon>Tylenchina</taxon>
        <taxon>Tylenchomorpha</taxon>
        <taxon>Aphelenchoidea</taxon>
        <taxon>Aphelenchoididae</taxon>
        <taxon>Bursaphelenchus</taxon>
    </lineage>
</organism>
<evidence type="ECO:0000313" key="2">
    <source>
        <dbReference type="EMBL" id="CAD5225530.1"/>
    </source>
</evidence>
<protein>
    <submittedName>
        <fullName evidence="2">Uncharacterized protein</fullName>
    </submittedName>
</protein>
<name>A0A811LD83_9BILA</name>
<keyword evidence="3" id="KW-1185">Reference proteome</keyword>
<gene>
    <name evidence="2" type="ORF">BOKJ2_LOCUS11624</name>
</gene>
<keyword evidence="1" id="KW-1133">Transmembrane helix</keyword>
<proteinExistence type="predicted"/>
<dbReference type="Proteomes" id="UP000783686">
    <property type="component" value="Unassembled WGS sequence"/>
</dbReference>
<feature type="transmembrane region" description="Helical" evidence="1">
    <location>
        <begin position="132"/>
        <end position="154"/>
    </location>
</feature>
<dbReference type="EMBL" id="CAJFCW020000005">
    <property type="protein sequence ID" value="CAG9121025.1"/>
    <property type="molecule type" value="Genomic_DNA"/>
</dbReference>
<accession>A0A811LD83</accession>
<evidence type="ECO:0000313" key="3">
    <source>
        <dbReference type="Proteomes" id="UP000614601"/>
    </source>
</evidence>
<reference evidence="2" key="1">
    <citation type="submission" date="2020-09" db="EMBL/GenBank/DDBJ databases">
        <authorList>
            <person name="Kikuchi T."/>
        </authorList>
    </citation>
    <scope>NUCLEOTIDE SEQUENCE</scope>
    <source>
        <strain evidence="2">SH1</strain>
    </source>
</reference>
<comment type="caution">
    <text evidence="2">The sequence shown here is derived from an EMBL/GenBank/DDBJ whole genome shotgun (WGS) entry which is preliminary data.</text>
</comment>
<feature type="transmembrane region" description="Helical" evidence="1">
    <location>
        <begin position="64"/>
        <end position="81"/>
    </location>
</feature>